<comment type="similarity">
    <text evidence="6">Belongs to the transcriptional regulatory Rex family.</text>
</comment>
<name>A0A9D9NCG8_9SPIO</name>
<dbReference type="GO" id="GO:0003700">
    <property type="term" value="F:DNA-binding transcription factor activity"/>
    <property type="evidence" value="ECO:0007669"/>
    <property type="project" value="UniProtKB-UniRule"/>
</dbReference>
<dbReference type="GO" id="GO:0005737">
    <property type="term" value="C:cytoplasm"/>
    <property type="evidence" value="ECO:0007669"/>
    <property type="project" value="UniProtKB-SubCell"/>
</dbReference>
<keyword evidence="3 6" id="KW-0805">Transcription regulation</keyword>
<dbReference type="Gene3D" id="1.10.10.10">
    <property type="entry name" value="Winged helix-like DNA-binding domain superfamily/Winged helix DNA-binding domain"/>
    <property type="match status" value="1"/>
</dbReference>
<evidence type="ECO:0000256" key="5">
    <source>
        <dbReference type="ARBA" id="ARBA00023163"/>
    </source>
</evidence>
<feature type="DNA-binding region" description="H-T-H motif" evidence="6">
    <location>
        <begin position="11"/>
        <end position="50"/>
    </location>
</feature>
<feature type="domain" description="CoA-binding" evidence="7">
    <location>
        <begin position="75"/>
        <end position="175"/>
    </location>
</feature>
<evidence type="ECO:0000313" key="9">
    <source>
        <dbReference type="Proteomes" id="UP000810292"/>
    </source>
</evidence>
<dbReference type="Pfam" id="PF06971">
    <property type="entry name" value="Put_DNA-bind_N"/>
    <property type="match status" value="1"/>
</dbReference>
<dbReference type="GO" id="GO:0045892">
    <property type="term" value="P:negative regulation of DNA-templated transcription"/>
    <property type="evidence" value="ECO:0007669"/>
    <property type="project" value="InterPro"/>
</dbReference>
<dbReference type="Pfam" id="PF02629">
    <property type="entry name" value="CoA_binding"/>
    <property type="match status" value="1"/>
</dbReference>
<evidence type="ECO:0000256" key="6">
    <source>
        <dbReference type="HAMAP-Rule" id="MF_01131"/>
    </source>
</evidence>
<dbReference type="InterPro" id="IPR022876">
    <property type="entry name" value="Tscrpt_rep_Rex"/>
</dbReference>
<evidence type="ECO:0000256" key="3">
    <source>
        <dbReference type="ARBA" id="ARBA00023015"/>
    </source>
</evidence>
<dbReference type="InterPro" id="IPR003781">
    <property type="entry name" value="CoA-bd"/>
</dbReference>
<comment type="subcellular location">
    <subcellularLocation>
        <location evidence="6">Cytoplasm</location>
    </subcellularLocation>
</comment>
<keyword evidence="6" id="KW-0520">NAD</keyword>
<keyword evidence="1 6" id="KW-0963">Cytoplasm</keyword>
<evidence type="ECO:0000313" key="8">
    <source>
        <dbReference type="EMBL" id="MBO8468692.1"/>
    </source>
</evidence>
<dbReference type="Gene3D" id="3.40.50.720">
    <property type="entry name" value="NAD(P)-binding Rossmann-like Domain"/>
    <property type="match status" value="1"/>
</dbReference>
<sequence>MNSDMLVRITRYYRALNRLRAIGLEKVFAHNLADAAGVSAAVVRKDFSILAIHGQKRGGYEITDLIDRISGILGKGEPQNVIVVGCGRIGKALMHYSGFEPDGIRIAAGFDSDPLVYSDASHPVPVYPISRLDEMVDALDAKVAIITVPESAAADTAEKLMEAGIKGILNFSPITLKPHPAAKGDNPVIIHNINIALELEQIFYQIQFPDEKKQKDTEE</sequence>
<dbReference type="SUPFAM" id="SSF46785">
    <property type="entry name" value="Winged helix' DNA-binding domain"/>
    <property type="match status" value="1"/>
</dbReference>
<comment type="subunit">
    <text evidence="6">Homodimer.</text>
</comment>
<dbReference type="Proteomes" id="UP000810292">
    <property type="component" value="Unassembled WGS sequence"/>
</dbReference>
<dbReference type="PANTHER" id="PTHR35786">
    <property type="entry name" value="REDOX-SENSING TRANSCRIPTIONAL REPRESSOR REX"/>
    <property type="match status" value="1"/>
</dbReference>
<evidence type="ECO:0000256" key="1">
    <source>
        <dbReference type="ARBA" id="ARBA00022490"/>
    </source>
</evidence>
<dbReference type="SMART" id="SM00881">
    <property type="entry name" value="CoA_binding"/>
    <property type="match status" value="1"/>
</dbReference>
<dbReference type="GO" id="GO:0051775">
    <property type="term" value="P:response to redox state"/>
    <property type="evidence" value="ECO:0007669"/>
    <property type="project" value="InterPro"/>
</dbReference>
<dbReference type="NCBIfam" id="NF003996">
    <property type="entry name" value="PRK05472.2-5"/>
    <property type="match status" value="1"/>
</dbReference>
<comment type="caution">
    <text evidence="8">The sequence shown here is derived from an EMBL/GenBank/DDBJ whole genome shotgun (WGS) entry which is preliminary data.</text>
</comment>
<dbReference type="SUPFAM" id="SSF51735">
    <property type="entry name" value="NAD(P)-binding Rossmann-fold domains"/>
    <property type="match status" value="1"/>
</dbReference>
<evidence type="ECO:0000256" key="4">
    <source>
        <dbReference type="ARBA" id="ARBA00023125"/>
    </source>
</evidence>
<dbReference type="AlphaFoldDB" id="A0A9D9NCG8"/>
<protein>
    <recommendedName>
        <fullName evidence="6">Redox-sensing transcriptional repressor Rex</fullName>
    </recommendedName>
</protein>
<dbReference type="HAMAP" id="MF_01131">
    <property type="entry name" value="Rex"/>
    <property type="match status" value="1"/>
</dbReference>
<dbReference type="InterPro" id="IPR036388">
    <property type="entry name" value="WH-like_DNA-bd_sf"/>
</dbReference>
<dbReference type="GO" id="GO:0003677">
    <property type="term" value="F:DNA binding"/>
    <property type="evidence" value="ECO:0007669"/>
    <property type="project" value="UniProtKB-UniRule"/>
</dbReference>
<keyword evidence="2 6" id="KW-0678">Repressor</keyword>
<dbReference type="InterPro" id="IPR036291">
    <property type="entry name" value="NAD(P)-bd_dom_sf"/>
</dbReference>
<dbReference type="PANTHER" id="PTHR35786:SF1">
    <property type="entry name" value="REDOX-SENSING TRANSCRIPTIONAL REPRESSOR REX 1"/>
    <property type="match status" value="1"/>
</dbReference>
<reference evidence="8" key="1">
    <citation type="submission" date="2020-10" db="EMBL/GenBank/DDBJ databases">
        <authorList>
            <person name="Gilroy R."/>
        </authorList>
    </citation>
    <scope>NUCLEOTIDE SEQUENCE</scope>
    <source>
        <strain evidence="8">14700</strain>
    </source>
</reference>
<dbReference type="EMBL" id="JADIMF010000045">
    <property type="protein sequence ID" value="MBO8468692.1"/>
    <property type="molecule type" value="Genomic_DNA"/>
</dbReference>
<organism evidence="8 9">
    <name type="scientific">Candidatus Ornithospirochaeta stercoravium</name>
    <dbReference type="NCBI Taxonomy" id="2840897"/>
    <lineage>
        <taxon>Bacteria</taxon>
        <taxon>Pseudomonadati</taxon>
        <taxon>Spirochaetota</taxon>
        <taxon>Spirochaetia</taxon>
        <taxon>Spirochaetales</taxon>
        <taxon>Spirochaetaceae</taxon>
        <taxon>Spirochaetaceae incertae sedis</taxon>
        <taxon>Candidatus Ornithospirochaeta</taxon>
    </lineage>
</organism>
<keyword evidence="4 6" id="KW-0238">DNA-binding</keyword>
<dbReference type="NCBIfam" id="NF003995">
    <property type="entry name" value="PRK05472.2-4"/>
    <property type="match status" value="1"/>
</dbReference>
<evidence type="ECO:0000259" key="7">
    <source>
        <dbReference type="SMART" id="SM00881"/>
    </source>
</evidence>
<gene>
    <name evidence="6" type="primary">rex</name>
    <name evidence="8" type="ORF">IAA72_02775</name>
</gene>
<proteinExistence type="inferred from homology"/>
<keyword evidence="5 6" id="KW-0804">Transcription</keyword>
<comment type="function">
    <text evidence="6">Modulates transcription in response to changes in cellular NADH/NAD(+) redox state.</text>
</comment>
<feature type="binding site" evidence="6">
    <location>
        <begin position="85"/>
        <end position="90"/>
    </location>
    <ligand>
        <name>NAD(+)</name>
        <dbReference type="ChEBI" id="CHEBI:57540"/>
    </ligand>
</feature>
<accession>A0A9D9NCG8</accession>
<dbReference type="NCBIfam" id="NF003994">
    <property type="entry name" value="PRK05472.2-3"/>
    <property type="match status" value="1"/>
</dbReference>
<dbReference type="InterPro" id="IPR036390">
    <property type="entry name" value="WH_DNA-bd_sf"/>
</dbReference>
<reference evidence="8" key="2">
    <citation type="journal article" date="2021" name="PeerJ">
        <title>Extensive microbial diversity within the chicken gut microbiome revealed by metagenomics and culture.</title>
        <authorList>
            <person name="Gilroy R."/>
            <person name="Ravi A."/>
            <person name="Getino M."/>
            <person name="Pursley I."/>
            <person name="Horton D.L."/>
            <person name="Alikhan N.F."/>
            <person name="Baker D."/>
            <person name="Gharbi K."/>
            <person name="Hall N."/>
            <person name="Watson M."/>
            <person name="Adriaenssens E.M."/>
            <person name="Foster-Nyarko E."/>
            <person name="Jarju S."/>
            <person name="Secka A."/>
            <person name="Antonio M."/>
            <person name="Oren A."/>
            <person name="Chaudhuri R.R."/>
            <person name="La Ragione R."/>
            <person name="Hildebrand F."/>
            <person name="Pallen M.J."/>
        </authorList>
    </citation>
    <scope>NUCLEOTIDE SEQUENCE</scope>
    <source>
        <strain evidence="8">14700</strain>
    </source>
</reference>
<dbReference type="InterPro" id="IPR009718">
    <property type="entry name" value="Rex_DNA-bd_C_dom"/>
</dbReference>
<evidence type="ECO:0000256" key="2">
    <source>
        <dbReference type="ARBA" id="ARBA00022491"/>
    </source>
</evidence>